<dbReference type="Proteomes" id="UP000667650">
    <property type="component" value="Unassembled WGS sequence"/>
</dbReference>
<dbReference type="RefSeq" id="WP_166523567.1">
    <property type="nucleotide sequence ID" value="NZ_JAAABI010000002.1"/>
</dbReference>
<comment type="caution">
    <text evidence="1">The sequence shown here is derived from an EMBL/GenBank/DDBJ whole genome shotgun (WGS) entry which is preliminary data.</text>
</comment>
<reference evidence="1" key="1">
    <citation type="submission" date="2020-01" db="EMBL/GenBank/DDBJ databases">
        <title>Muricauda ochracea sp. nov., isolated from a tidal flat of Garorim bay in Korea.</title>
        <authorList>
            <person name="Kim D."/>
            <person name="Yoo Y."/>
            <person name="Kim J.-J."/>
        </authorList>
    </citation>
    <scope>NUCLEOTIDE SEQUENCE</scope>
    <source>
        <strain evidence="1">JGD-17</strain>
    </source>
</reference>
<evidence type="ECO:0000313" key="2">
    <source>
        <dbReference type="Proteomes" id="UP000667650"/>
    </source>
</evidence>
<keyword evidence="2" id="KW-1185">Reference proteome</keyword>
<dbReference type="AlphaFoldDB" id="A0A964TDK4"/>
<sequence length="807" mass="91791">MKNLALIFVILLSIPLFTYGQWRVTGCEELGLDPIEPGTGLRLLQTYLEGNGDGIGGFGCWVHHHPNGKDYIITPKSWGREPIIAKKGLIQDAMDALNTARNTYTEYGKLDSHLYYILDDINRTTREEDRISREHGNAFWLIRDACWMRSGVPTNRMLNRNQRKQIFAHEVGHCFIMENVPNLRVHEDLNDWFDESVAELLSSEAFPLTNLEHSRSRRYDLDGMEFTQDYRAYVFWYYLLRTKGSGELVRLMNELASLPTRETRLAFMREKQYDKDFHYFLHDFHQGNLKDSGDGTPIPREGEIEIMDDTPIELLPVAPITLDPVRPGRLTVVEIVLPANYDLNLPAPNGAGESFFLSLLAGDKIIKGWKDEESIKGDCNSETKIKVLMSHLNEDAITVKMSYELEEKEGCCGQNMTIAENPTEEELDGLFSFDHYIESQVSYVQNGHYQSSPMNYYVNSKDGSMLFTESWILENFGGSDNGNFSVDAVIWLPNRQLVGYVQDENFNQKRAITIDIDQMKGDVLSEQDIWFKEFLDKAITSGMSPAPLPSESPWTNNSTGYAFKRSDPMDKTKNIKYSGYISNGTANVSSPTASFGFMVGYIRDHQGKNKKLVYAKTEMQNGDMLEAHLRNIERKCFSFDGAGYKKLSLGGFAGGASNRTPQQDEDRLAAHDAYDKEMKELKEQLRNCRNETCATEIGKKILALEQQRRDDIYNRDPNSTDSGTAGTDMQNSMKAIQDRITILSKQLMDQARRCSKLQQENYRCDGCKKAALKACQKKSKSLGEEMEKLACQMAKLQGFGDMMKECQ</sequence>
<evidence type="ECO:0000313" key="1">
    <source>
        <dbReference type="EMBL" id="NAY92181.1"/>
    </source>
</evidence>
<dbReference type="EMBL" id="JAAABI010000002">
    <property type="protein sequence ID" value="NAY92181.1"/>
    <property type="molecule type" value="Genomic_DNA"/>
</dbReference>
<accession>A0A964TDK4</accession>
<protein>
    <submittedName>
        <fullName evidence="1">Uncharacterized protein</fullName>
    </submittedName>
</protein>
<name>A0A964TDK4_9FLAO</name>
<organism evidence="1 2">
    <name type="scientific">Flagellimonas ochracea</name>
    <dbReference type="NCBI Taxonomy" id="2696472"/>
    <lineage>
        <taxon>Bacteria</taxon>
        <taxon>Pseudomonadati</taxon>
        <taxon>Bacteroidota</taxon>
        <taxon>Flavobacteriia</taxon>
        <taxon>Flavobacteriales</taxon>
        <taxon>Flavobacteriaceae</taxon>
        <taxon>Flagellimonas</taxon>
    </lineage>
</organism>
<proteinExistence type="predicted"/>
<gene>
    <name evidence="1" type="ORF">GTQ34_09640</name>
</gene>